<protein>
    <submittedName>
        <fullName evidence="1">Uncharacterized protein</fullName>
    </submittedName>
</protein>
<organism evidence="1">
    <name type="scientific">marine sediment metagenome</name>
    <dbReference type="NCBI Taxonomy" id="412755"/>
    <lineage>
        <taxon>unclassified sequences</taxon>
        <taxon>metagenomes</taxon>
        <taxon>ecological metagenomes</taxon>
    </lineage>
</organism>
<sequence length="105" mass="11531">FHENPDEVCEEKPDSMELHIKARNESAFPSTCFLSPEVYLPIYDPYNERVGVEYRSDGNNGVIIKALETPSGLVRIMTSYGVVNKELNMGGPQISCCGFGATGQA</sequence>
<evidence type="ECO:0000313" key="1">
    <source>
        <dbReference type="EMBL" id="GAH82489.1"/>
    </source>
</evidence>
<name>X1JW58_9ZZZZ</name>
<dbReference type="AlphaFoldDB" id="X1JW58"/>
<dbReference type="EMBL" id="BARU01043546">
    <property type="protein sequence ID" value="GAH82489.1"/>
    <property type="molecule type" value="Genomic_DNA"/>
</dbReference>
<gene>
    <name evidence="1" type="ORF">S03H2_66652</name>
</gene>
<comment type="caution">
    <text evidence="1">The sequence shown here is derived from an EMBL/GenBank/DDBJ whole genome shotgun (WGS) entry which is preliminary data.</text>
</comment>
<proteinExistence type="predicted"/>
<accession>X1JW58</accession>
<reference evidence="1" key="1">
    <citation type="journal article" date="2014" name="Front. Microbiol.">
        <title>High frequency of phylogenetically diverse reductive dehalogenase-homologous genes in deep subseafloor sedimentary metagenomes.</title>
        <authorList>
            <person name="Kawai M."/>
            <person name="Futagami T."/>
            <person name="Toyoda A."/>
            <person name="Takaki Y."/>
            <person name="Nishi S."/>
            <person name="Hori S."/>
            <person name="Arai W."/>
            <person name="Tsubouchi T."/>
            <person name="Morono Y."/>
            <person name="Uchiyama I."/>
            <person name="Ito T."/>
            <person name="Fujiyama A."/>
            <person name="Inagaki F."/>
            <person name="Takami H."/>
        </authorList>
    </citation>
    <scope>NUCLEOTIDE SEQUENCE</scope>
    <source>
        <strain evidence="1">Expedition CK06-06</strain>
    </source>
</reference>
<feature type="non-terminal residue" evidence="1">
    <location>
        <position position="1"/>
    </location>
</feature>